<dbReference type="InterPro" id="IPR003838">
    <property type="entry name" value="ABC3_permease_C"/>
</dbReference>
<dbReference type="GO" id="GO:0022857">
    <property type="term" value="F:transmembrane transporter activity"/>
    <property type="evidence" value="ECO:0007669"/>
    <property type="project" value="TreeGrafter"/>
</dbReference>
<evidence type="ECO:0000256" key="2">
    <source>
        <dbReference type="ARBA" id="ARBA00022475"/>
    </source>
</evidence>
<accession>A0A1G2DXI7</accession>
<feature type="transmembrane region" description="Helical" evidence="7">
    <location>
        <begin position="370"/>
        <end position="396"/>
    </location>
</feature>
<comment type="subcellular location">
    <subcellularLocation>
        <location evidence="1">Cell membrane</location>
        <topology evidence="1">Multi-pass membrane protein</topology>
    </subcellularLocation>
</comment>
<comment type="similarity">
    <text evidence="6">Belongs to the ABC-4 integral membrane protein family.</text>
</comment>
<evidence type="ECO:0000313" key="11">
    <source>
        <dbReference type="Proteomes" id="UP000178106"/>
    </source>
</evidence>
<evidence type="ECO:0000259" key="9">
    <source>
        <dbReference type="Pfam" id="PF12704"/>
    </source>
</evidence>
<gene>
    <name evidence="10" type="ORF">A2494_01650</name>
</gene>
<reference evidence="10 11" key="1">
    <citation type="journal article" date="2016" name="Nat. Commun.">
        <title>Thousands of microbial genomes shed light on interconnected biogeochemical processes in an aquifer system.</title>
        <authorList>
            <person name="Anantharaman K."/>
            <person name="Brown C.T."/>
            <person name="Hug L.A."/>
            <person name="Sharon I."/>
            <person name="Castelle C.J."/>
            <person name="Probst A.J."/>
            <person name="Thomas B.C."/>
            <person name="Singh A."/>
            <person name="Wilkins M.J."/>
            <person name="Karaoz U."/>
            <person name="Brodie E.L."/>
            <person name="Williams K.H."/>
            <person name="Hubbard S.S."/>
            <person name="Banfield J.F."/>
        </authorList>
    </citation>
    <scope>NUCLEOTIDE SEQUENCE [LARGE SCALE GENOMIC DNA]</scope>
</reference>
<keyword evidence="2" id="KW-1003">Cell membrane</keyword>
<dbReference type="Pfam" id="PF02687">
    <property type="entry name" value="FtsX"/>
    <property type="match status" value="1"/>
</dbReference>
<keyword evidence="3 7" id="KW-0812">Transmembrane</keyword>
<organism evidence="10 11">
    <name type="scientific">Candidatus Lloydbacteria bacterium RIFOXYC12_FULL_46_25</name>
    <dbReference type="NCBI Taxonomy" id="1798670"/>
    <lineage>
        <taxon>Bacteria</taxon>
        <taxon>Candidatus Lloydiibacteriota</taxon>
    </lineage>
</organism>
<dbReference type="Proteomes" id="UP000178106">
    <property type="component" value="Unassembled WGS sequence"/>
</dbReference>
<dbReference type="AlphaFoldDB" id="A0A1G2DXI7"/>
<evidence type="ECO:0000256" key="7">
    <source>
        <dbReference type="SAM" id="Phobius"/>
    </source>
</evidence>
<feature type="domain" description="MacB-like periplasmic core" evidence="9">
    <location>
        <begin position="21"/>
        <end position="244"/>
    </location>
</feature>
<evidence type="ECO:0000256" key="1">
    <source>
        <dbReference type="ARBA" id="ARBA00004651"/>
    </source>
</evidence>
<keyword evidence="5 7" id="KW-0472">Membrane</keyword>
<dbReference type="Pfam" id="PF12704">
    <property type="entry name" value="MacB_PCD"/>
    <property type="match status" value="1"/>
</dbReference>
<dbReference type="GO" id="GO:0005886">
    <property type="term" value="C:plasma membrane"/>
    <property type="evidence" value="ECO:0007669"/>
    <property type="project" value="UniProtKB-SubCell"/>
</dbReference>
<evidence type="ECO:0000256" key="5">
    <source>
        <dbReference type="ARBA" id="ARBA00023136"/>
    </source>
</evidence>
<evidence type="ECO:0000313" key="10">
    <source>
        <dbReference type="EMBL" id="OGZ18275.1"/>
    </source>
</evidence>
<evidence type="ECO:0000256" key="6">
    <source>
        <dbReference type="ARBA" id="ARBA00038076"/>
    </source>
</evidence>
<evidence type="ECO:0000259" key="8">
    <source>
        <dbReference type="Pfam" id="PF02687"/>
    </source>
</evidence>
<feature type="transmembrane region" description="Helical" evidence="7">
    <location>
        <begin position="21"/>
        <end position="42"/>
    </location>
</feature>
<feature type="transmembrane region" description="Helical" evidence="7">
    <location>
        <begin position="329"/>
        <end position="358"/>
    </location>
</feature>
<dbReference type="InterPro" id="IPR025857">
    <property type="entry name" value="MacB_PCD"/>
</dbReference>
<evidence type="ECO:0000256" key="3">
    <source>
        <dbReference type="ARBA" id="ARBA00022692"/>
    </source>
</evidence>
<evidence type="ECO:0000256" key="4">
    <source>
        <dbReference type="ARBA" id="ARBA00022989"/>
    </source>
</evidence>
<protein>
    <recommendedName>
        <fullName evidence="12">Multidrug ABC transporter substrate-binding protein</fullName>
    </recommendedName>
</protein>
<proteinExistence type="inferred from homology"/>
<dbReference type="EMBL" id="MHLU01000100">
    <property type="protein sequence ID" value="OGZ18275.1"/>
    <property type="molecule type" value="Genomic_DNA"/>
</dbReference>
<dbReference type="PANTHER" id="PTHR30572">
    <property type="entry name" value="MEMBRANE COMPONENT OF TRANSPORTER-RELATED"/>
    <property type="match status" value="1"/>
</dbReference>
<dbReference type="InterPro" id="IPR050250">
    <property type="entry name" value="Macrolide_Exporter_MacB"/>
</dbReference>
<sequence length="413" mass="44862">MTKLYTIKTAYRSIRANKVRSGLTVLGIVIGITAIMLIVSIGQGAQNLILSEIQGMGAETIVVRPGREPKGASDFAQTLFANSLKERELEALRRTENIPDIVSVTPIVFISDSVTYGSAIERPTIYGWSAEFMASMMKVEVEKGTLFNESDIKQSAAVAVIGSKLAGNLFENEDPIGKSIRIKGKNFRVVAVLSPGGSSFFNTENMVIVPYTTAYTYLASAKFYNEIMIKVSSPEAVSRSVQDITMTLRELHDITDPDKDDFYIETQQGTIDQIGTILSVLTAFLSSVVAISLVVGGIGVMNVMLVSVTERTKEIGLRKALGARNRDILMQFLVEAILLTLFGGLIGIFLGILFGYLVSIGLSRSLNVEWVFSFPLQATLIAIGTSAAVGIIFGIYPARQASKKSPIEALRYE</sequence>
<evidence type="ECO:0008006" key="12">
    <source>
        <dbReference type="Google" id="ProtNLM"/>
    </source>
</evidence>
<comment type="caution">
    <text evidence="10">The sequence shown here is derived from an EMBL/GenBank/DDBJ whole genome shotgun (WGS) entry which is preliminary data.</text>
</comment>
<keyword evidence="4 7" id="KW-1133">Transmembrane helix</keyword>
<feature type="transmembrane region" description="Helical" evidence="7">
    <location>
        <begin position="283"/>
        <end position="308"/>
    </location>
</feature>
<feature type="domain" description="ABC3 transporter permease C-terminal" evidence="8">
    <location>
        <begin position="287"/>
        <end position="406"/>
    </location>
</feature>
<name>A0A1G2DXI7_9BACT</name>
<dbReference type="PANTHER" id="PTHR30572:SF4">
    <property type="entry name" value="ABC TRANSPORTER PERMEASE YTRF"/>
    <property type="match status" value="1"/>
</dbReference>